<evidence type="ECO:0000313" key="3">
    <source>
        <dbReference type="EMBL" id="KAL3314914.1"/>
    </source>
</evidence>
<dbReference type="AlphaFoldDB" id="A0ABD2Q5Q0"/>
<evidence type="ECO:0000256" key="1">
    <source>
        <dbReference type="ARBA" id="ARBA00010560"/>
    </source>
</evidence>
<feature type="region of interest" description="Disordered" evidence="2">
    <location>
        <begin position="462"/>
        <end position="505"/>
    </location>
</feature>
<feature type="compositionally biased region" description="Polar residues" evidence="2">
    <location>
        <begin position="488"/>
        <end position="505"/>
    </location>
</feature>
<organism evidence="3 4">
    <name type="scientific">Cichlidogyrus casuarinus</name>
    <dbReference type="NCBI Taxonomy" id="1844966"/>
    <lineage>
        <taxon>Eukaryota</taxon>
        <taxon>Metazoa</taxon>
        <taxon>Spiralia</taxon>
        <taxon>Lophotrochozoa</taxon>
        <taxon>Platyhelminthes</taxon>
        <taxon>Monogenea</taxon>
        <taxon>Monopisthocotylea</taxon>
        <taxon>Dactylogyridea</taxon>
        <taxon>Ancyrocephalidae</taxon>
        <taxon>Cichlidogyrus</taxon>
    </lineage>
</organism>
<dbReference type="InterPro" id="IPR026306">
    <property type="entry name" value="RSBN1/Dpy-2/CEP530"/>
</dbReference>
<dbReference type="EMBL" id="JBJKFK010000872">
    <property type="protein sequence ID" value="KAL3314914.1"/>
    <property type="molecule type" value="Genomic_DNA"/>
</dbReference>
<dbReference type="Proteomes" id="UP001626550">
    <property type="component" value="Unassembled WGS sequence"/>
</dbReference>
<evidence type="ECO:0000313" key="4">
    <source>
        <dbReference type="Proteomes" id="UP001626550"/>
    </source>
</evidence>
<reference evidence="3 4" key="1">
    <citation type="submission" date="2024-11" db="EMBL/GenBank/DDBJ databases">
        <title>Adaptive evolution of stress response genes in parasites aligns with host niche diversity.</title>
        <authorList>
            <person name="Hahn C."/>
            <person name="Resl P."/>
        </authorList>
    </citation>
    <scope>NUCLEOTIDE SEQUENCE [LARGE SCALE GENOMIC DNA]</scope>
    <source>
        <strain evidence="3">EGGRZ-B1_66</strain>
        <tissue evidence="3">Body</tissue>
    </source>
</reference>
<sequence length="505" mass="56503">MLNVNSGSEKLVDNSNGLAQKAFKRENGSTQIISSVKKSKSEPHDNECHESHHHMIKKQAAAKLSVPVATKRHLSELMYIEHHENGGGFALHAYADELAHLDKIQLDALAKKFFRTLFAERRKKPFLVPFSYYCIGVIHGAAQPMPELLNYLSSAHGNISITTNSLESKNSSFTMPVSKYVDNAFQNYNRGTFRYGPMHAISIVGTKGEERGTFSKDLIRLIEADPFLQAVTPWGPLSRYDDLNPSESDDGPILWCRPGEQCLSVRPPKKLSKSTNLNPGDDISSILLSSTPGRGANLRQTLIPDRTPCHADHADDGLNRHTTAAVGLLKAVHPPGPSESDERKSKFSGEETQYYLNCTRSTIGRICKDVVVFDPRHYPDLVRRLGLDIMEPPASQCGNFWVDDGELNTLRAEGYRYVRLPLRDNDIYFIPRNVVHQFKTVSAVSSIAWHVRLKAYYDTESHNPSHGTFAIRNQRRIPNKSEPAEISSRVTSPSRSVDQPLHPQS</sequence>
<comment type="similarity">
    <text evidence="1">Belongs to the round spermatid basic protein 1 family.</text>
</comment>
<dbReference type="PANTHER" id="PTHR13354">
    <property type="entry name" value="ROUND SPERMATID BASIC PROTEIN 1"/>
    <property type="match status" value="1"/>
</dbReference>
<protein>
    <submittedName>
        <fullName evidence="3">Round spermatid basic protein</fullName>
    </submittedName>
</protein>
<comment type="caution">
    <text evidence="3">The sequence shown here is derived from an EMBL/GenBank/DDBJ whole genome shotgun (WGS) entry which is preliminary data.</text>
</comment>
<name>A0ABD2Q5Q0_9PLAT</name>
<dbReference type="PANTHER" id="PTHR13354:SF11">
    <property type="entry name" value="LYSINE-SPECIFIC DEMETHYLASE 9"/>
    <property type="match status" value="1"/>
</dbReference>
<proteinExistence type="inferred from homology"/>
<gene>
    <name evidence="3" type="primary">RSBN1</name>
    <name evidence="3" type="ORF">Ciccas_006458</name>
</gene>
<accession>A0ABD2Q5Q0</accession>
<evidence type="ECO:0000256" key="2">
    <source>
        <dbReference type="SAM" id="MobiDB-lite"/>
    </source>
</evidence>
<keyword evidence="4" id="KW-1185">Reference proteome</keyword>